<evidence type="ECO:0000259" key="2">
    <source>
        <dbReference type="Pfam" id="PF00535"/>
    </source>
</evidence>
<accession>A0A3G8QSV2</accession>
<reference evidence="3 4" key="1">
    <citation type="submission" date="2018-07" db="EMBL/GenBank/DDBJ databases">
        <title>Genome sequences of Haloplanus aerogenes JCM 16430T.</title>
        <authorList>
            <person name="Kim Y.B."/>
            <person name="Roh S.W."/>
        </authorList>
    </citation>
    <scope>NUCLEOTIDE SEQUENCE [LARGE SCALE GENOMIC DNA]</scope>
    <source>
        <strain evidence="3 4">JCM 16430</strain>
    </source>
</reference>
<dbReference type="InterPro" id="IPR050834">
    <property type="entry name" value="Glycosyltransf_2"/>
</dbReference>
<feature type="domain" description="Glycosyltransferase 2-like" evidence="2">
    <location>
        <begin position="29"/>
        <end position="194"/>
    </location>
</feature>
<dbReference type="Gene3D" id="3.90.550.10">
    <property type="entry name" value="Spore Coat Polysaccharide Biosynthesis Protein SpsA, Chain A"/>
    <property type="match status" value="1"/>
</dbReference>
<evidence type="ECO:0000313" key="3">
    <source>
        <dbReference type="EMBL" id="AZH24768.1"/>
    </source>
</evidence>
<evidence type="ECO:0000256" key="1">
    <source>
        <dbReference type="SAM" id="Phobius"/>
    </source>
</evidence>
<evidence type="ECO:0000313" key="4">
    <source>
        <dbReference type="Proteomes" id="UP000282007"/>
    </source>
</evidence>
<dbReference type="GO" id="GO:0016740">
    <property type="term" value="F:transferase activity"/>
    <property type="evidence" value="ECO:0007669"/>
    <property type="project" value="UniProtKB-KW"/>
</dbReference>
<protein>
    <submittedName>
        <fullName evidence="3">Glycosyltransferase family 2 protein</fullName>
    </submittedName>
</protein>
<dbReference type="AlphaFoldDB" id="A0A3G8QSV2"/>
<keyword evidence="1" id="KW-1133">Transmembrane helix</keyword>
<dbReference type="KEGG" id="haer:DU502_04950"/>
<dbReference type="InterPro" id="IPR029044">
    <property type="entry name" value="Nucleotide-diphossugar_trans"/>
</dbReference>
<feature type="transmembrane region" description="Helical" evidence="1">
    <location>
        <begin position="313"/>
        <end position="336"/>
    </location>
</feature>
<keyword evidence="4" id="KW-1185">Reference proteome</keyword>
<organism evidence="3 4">
    <name type="scientific">Haloplanus aerogenes</name>
    <dbReference type="NCBI Taxonomy" id="660522"/>
    <lineage>
        <taxon>Archaea</taxon>
        <taxon>Methanobacteriati</taxon>
        <taxon>Methanobacteriota</taxon>
        <taxon>Stenosarchaea group</taxon>
        <taxon>Halobacteria</taxon>
        <taxon>Halobacteriales</taxon>
        <taxon>Haloferacaceae</taxon>
        <taxon>Haloplanus</taxon>
    </lineage>
</organism>
<dbReference type="SUPFAM" id="SSF53448">
    <property type="entry name" value="Nucleotide-diphospho-sugar transferases"/>
    <property type="match status" value="1"/>
</dbReference>
<keyword evidence="1" id="KW-0812">Transmembrane</keyword>
<sequence length="338" mass="37760">MLHRTNIFIFKKRSYRLMTTDNSKITSVSIIIPTHNEEQTIESCLDALISADCESHKEILVVDGQSEDRTREQISSYEQAHQCVSLYDNPQQTTPHGINIGLENATGEVVSFISGHSIVSEQFFNHIMTAFDRAPDADVVGGRMVPSPETYFEHSVAAALISRLGASSSRFRPVEGYVETVNFGAYRREVIETVGKMDTDLPRAQDYEYNKRVRAAGFRLYQYPELQISYVPRSTPLALAKQYYGNGYWKANVFNKLDEYPLPPRVCGLAMIILGSVTIPLWPLMLGSYLIIINFVAISSIRTSKVGTDMKHIPGAVLALFIMHSSFALGILHGSISP</sequence>
<gene>
    <name evidence="3" type="ORF">DU502_04950</name>
</gene>
<keyword evidence="1" id="KW-0472">Membrane</keyword>
<dbReference type="PANTHER" id="PTHR43685">
    <property type="entry name" value="GLYCOSYLTRANSFERASE"/>
    <property type="match status" value="1"/>
</dbReference>
<dbReference type="EMBL" id="CP034145">
    <property type="protein sequence ID" value="AZH24768.1"/>
    <property type="molecule type" value="Genomic_DNA"/>
</dbReference>
<name>A0A3G8QSV2_9EURY</name>
<feature type="transmembrane region" description="Helical" evidence="1">
    <location>
        <begin position="281"/>
        <end position="301"/>
    </location>
</feature>
<dbReference type="Pfam" id="PF00535">
    <property type="entry name" value="Glycos_transf_2"/>
    <property type="match status" value="1"/>
</dbReference>
<dbReference type="InterPro" id="IPR001173">
    <property type="entry name" value="Glyco_trans_2-like"/>
</dbReference>
<proteinExistence type="predicted"/>
<dbReference type="PANTHER" id="PTHR43685:SF2">
    <property type="entry name" value="GLYCOSYLTRANSFERASE 2-LIKE DOMAIN-CONTAINING PROTEIN"/>
    <property type="match status" value="1"/>
</dbReference>
<dbReference type="Proteomes" id="UP000282007">
    <property type="component" value="Chromosome"/>
</dbReference>
<dbReference type="CDD" id="cd02525">
    <property type="entry name" value="Succinoglycan_BP_ExoA"/>
    <property type="match status" value="1"/>
</dbReference>
<keyword evidence="3" id="KW-0808">Transferase</keyword>